<protein>
    <submittedName>
        <fullName evidence="3">Uncharacterized protein</fullName>
    </submittedName>
</protein>
<evidence type="ECO:0000313" key="3">
    <source>
        <dbReference type="EMBL" id="EFN78931.1"/>
    </source>
</evidence>
<sequence length="441" mass="50218">MLSLIETVCASIIVASTINPLIARDLRKLVANNDECNYLTFYSFAASCSSTLLGMLFACGHFKSDQRLCEIAVDIVEARRLFGENEPNIGNHVRDKFLTSSLSQCFFRKRRGSKELFPEQTVPPPALRHFNSEEVEETLRNDAAHSSSAAYNYTTCEEMHDIAEASAEEIQHSRFHVKPFDIRFLLENYHVEWDKRRLRKKEERPVVGGEVDDDEITGEGENTPREDDEDADGNALEENADIDANEDISNIETGVHRTLIVSQHARADTRSRHHRTNEQKSIGRILNKVPKSYRVKARKLVARLCDAVVPGQLNWDRQGVVTIYDRILRGSNIIDLLNDATRERKISRAAVRVQFACLLREVGTPPEFVGNRELLEEVMEGNDISARLRETLPRGSSTPLPPPNEQLWSKHKIAQTSLEEKDDEDGQVLFDQPMRIEKKRE</sequence>
<dbReference type="InParanoid" id="E2BZF2"/>
<gene>
    <name evidence="3" type="ORF">EAI_07979</name>
</gene>
<keyword evidence="4" id="KW-1185">Reference proteome</keyword>
<dbReference type="EMBL" id="GL451595">
    <property type="protein sequence ID" value="EFN78931.1"/>
    <property type="molecule type" value="Genomic_DNA"/>
</dbReference>
<evidence type="ECO:0000256" key="1">
    <source>
        <dbReference type="SAM" id="MobiDB-lite"/>
    </source>
</evidence>
<accession>E2BZF2</accession>
<dbReference type="OrthoDB" id="6740702at2759"/>
<dbReference type="Proteomes" id="UP000008237">
    <property type="component" value="Unassembled WGS sequence"/>
</dbReference>
<evidence type="ECO:0000313" key="4">
    <source>
        <dbReference type="Proteomes" id="UP000008237"/>
    </source>
</evidence>
<feature type="transmembrane region" description="Helical" evidence="2">
    <location>
        <begin position="39"/>
        <end position="58"/>
    </location>
</feature>
<dbReference type="AlphaFoldDB" id="E2BZF2"/>
<feature type="region of interest" description="Disordered" evidence="1">
    <location>
        <begin position="417"/>
        <end position="441"/>
    </location>
</feature>
<evidence type="ECO:0000256" key="2">
    <source>
        <dbReference type="SAM" id="Phobius"/>
    </source>
</evidence>
<feature type="region of interest" description="Disordered" evidence="1">
    <location>
        <begin position="200"/>
        <end position="233"/>
    </location>
</feature>
<organism evidence="4">
    <name type="scientific">Harpegnathos saltator</name>
    <name type="common">Jerdon's jumping ant</name>
    <dbReference type="NCBI Taxonomy" id="610380"/>
    <lineage>
        <taxon>Eukaryota</taxon>
        <taxon>Metazoa</taxon>
        <taxon>Ecdysozoa</taxon>
        <taxon>Arthropoda</taxon>
        <taxon>Hexapoda</taxon>
        <taxon>Insecta</taxon>
        <taxon>Pterygota</taxon>
        <taxon>Neoptera</taxon>
        <taxon>Endopterygota</taxon>
        <taxon>Hymenoptera</taxon>
        <taxon>Apocrita</taxon>
        <taxon>Aculeata</taxon>
        <taxon>Formicoidea</taxon>
        <taxon>Formicidae</taxon>
        <taxon>Ponerinae</taxon>
        <taxon>Ponerini</taxon>
        <taxon>Harpegnathos</taxon>
    </lineage>
</organism>
<name>E2BZF2_HARSA</name>
<keyword evidence="2" id="KW-0472">Membrane</keyword>
<keyword evidence="2" id="KW-1133">Transmembrane helix</keyword>
<keyword evidence="2" id="KW-0812">Transmembrane</keyword>
<proteinExistence type="predicted"/>
<reference evidence="3 4" key="1">
    <citation type="journal article" date="2010" name="Science">
        <title>Genomic comparison of the ants Camponotus floridanus and Harpegnathos saltator.</title>
        <authorList>
            <person name="Bonasio R."/>
            <person name="Zhang G."/>
            <person name="Ye C."/>
            <person name="Mutti N.S."/>
            <person name="Fang X."/>
            <person name="Qin N."/>
            <person name="Donahue G."/>
            <person name="Yang P."/>
            <person name="Li Q."/>
            <person name="Li C."/>
            <person name="Zhang P."/>
            <person name="Huang Z."/>
            <person name="Berger S.L."/>
            <person name="Reinberg D."/>
            <person name="Wang J."/>
            <person name="Liebig J."/>
        </authorList>
    </citation>
    <scope>NUCLEOTIDE SEQUENCE [LARGE SCALE GENOMIC DNA]</scope>
    <source>
        <strain evidence="3 4">R22 G/1</strain>
    </source>
</reference>